<dbReference type="EC" id="3.4.21.102" evidence="7"/>
<dbReference type="GO" id="GO:0030288">
    <property type="term" value="C:outer membrane-bounded periplasmic space"/>
    <property type="evidence" value="ECO:0007669"/>
    <property type="project" value="TreeGrafter"/>
</dbReference>
<dbReference type="GO" id="GO:0006508">
    <property type="term" value="P:proteolysis"/>
    <property type="evidence" value="ECO:0007669"/>
    <property type="project" value="UniProtKB-KW"/>
</dbReference>
<dbReference type="Pfam" id="PF17820">
    <property type="entry name" value="PDZ_6"/>
    <property type="match status" value="1"/>
</dbReference>
<evidence type="ECO:0000313" key="7">
    <source>
        <dbReference type="EMBL" id="ACH93308.1"/>
    </source>
</evidence>
<evidence type="ECO:0000313" key="8">
    <source>
        <dbReference type="Proteomes" id="UP000000611"/>
    </source>
</evidence>
<evidence type="ECO:0000256" key="2">
    <source>
        <dbReference type="ARBA" id="ARBA00022670"/>
    </source>
</evidence>
<dbReference type="Gene3D" id="3.30.750.44">
    <property type="match status" value="1"/>
</dbReference>
<accession>B5RLQ0</accession>
<evidence type="ECO:0000256" key="4">
    <source>
        <dbReference type="ARBA" id="ARBA00022825"/>
    </source>
</evidence>
<dbReference type="SUPFAM" id="SSF50156">
    <property type="entry name" value="PDZ domain-like"/>
    <property type="match status" value="1"/>
</dbReference>
<dbReference type="InterPro" id="IPR029045">
    <property type="entry name" value="ClpP/crotonase-like_dom_sf"/>
</dbReference>
<dbReference type="InterPro" id="IPR004447">
    <property type="entry name" value="Peptidase_S41A"/>
</dbReference>
<dbReference type="CDD" id="cd06782">
    <property type="entry name" value="cpPDZ_CPP-like"/>
    <property type="match status" value="1"/>
</dbReference>
<dbReference type="MEROPS" id="S41.013"/>
<dbReference type="eggNOG" id="COG0793">
    <property type="taxonomic scope" value="Bacteria"/>
</dbReference>
<dbReference type="PROSITE" id="PS50106">
    <property type="entry name" value="PDZ"/>
    <property type="match status" value="1"/>
</dbReference>
<dbReference type="Pfam" id="PF22694">
    <property type="entry name" value="CtpB_N-like"/>
    <property type="match status" value="1"/>
</dbReference>
<dbReference type="GO" id="GO:0007165">
    <property type="term" value="P:signal transduction"/>
    <property type="evidence" value="ECO:0007669"/>
    <property type="project" value="TreeGrafter"/>
</dbReference>
<dbReference type="InterPro" id="IPR005151">
    <property type="entry name" value="Tail-specific_protease"/>
</dbReference>
<feature type="domain" description="PDZ" evidence="6">
    <location>
        <begin position="97"/>
        <end position="177"/>
    </location>
</feature>
<dbReference type="Proteomes" id="UP000000611">
    <property type="component" value="Chromosome"/>
</dbReference>
<evidence type="ECO:0000259" key="6">
    <source>
        <dbReference type="PROSITE" id="PS50106"/>
    </source>
</evidence>
<evidence type="ECO:0000256" key="1">
    <source>
        <dbReference type="ARBA" id="ARBA00009179"/>
    </source>
</evidence>
<dbReference type="KEGG" id="bdu:BDU_356"/>
<dbReference type="InterPro" id="IPR036034">
    <property type="entry name" value="PDZ_sf"/>
</dbReference>
<protein>
    <submittedName>
        <fullName evidence="7">Carboxyl-terminal protease</fullName>
        <ecNumber evidence="7">3.4.21.102</ecNumber>
    </submittedName>
</protein>
<dbReference type="SMART" id="SM00245">
    <property type="entry name" value="TSPc"/>
    <property type="match status" value="1"/>
</dbReference>
<dbReference type="InterPro" id="IPR001478">
    <property type="entry name" value="PDZ"/>
</dbReference>
<dbReference type="SUPFAM" id="SSF52096">
    <property type="entry name" value="ClpP/crotonase"/>
    <property type="match status" value="1"/>
</dbReference>
<dbReference type="AlphaFoldDB" id="B5RLQ0"/>
<dbReference type="EMBL" id="CP000976">
    <property type="protein sequence ID" value="ACH93308.1"/>
    <property type="molecule type" value="Genomic_DNA"/>
</dbReference>
<name>B5RLQ0_BORDL</name>
<dbReference type="Gene3D" id="3.90.226.10">
    <property type="entry name" value="2-enoyl-CoA Hydratase, Chain A, domain 1"/>
    <property type="match status" value="1"/>
</dbReference>
<dbReference type="OrthoDB" id="9812068at2"/>
<dbReference type="STRING" id="412419.BDU_356"/>
<dbReference type="HOGENOM" id="CLU_017295_3_0_12"/>
<dbReference type="Pfam" id="PF03572">
    <property type="entry name" value="Peptidase_S41"/>
    <property type="match status" value="1"/>
</dbReference>
<proteinExistence type="inferred from homology"/>
<keyword evidence="3 5" id="KW-0378">Hydrolase</keyword>
<comment type="similarity">
    <text evidence="1 5">Belongs to the peptidase S41A family.</text>
</comment>
<sequence>MCRNFSMKKKFLVFLYVVLALVISSSVIVESIFAQANSSKSNLSASSYGQMMMEAFNFIKKNYVEPIDDEAVFEGALQGMFKALNDPYSQYLTKKDLVEISKTTEGNYVGIGVVIAKKEISKKSNNTASDVPYIMIINAFEEGPAYRAGVRSGDYIKAIDGNSTDSMTIEQVSELLKGKAGTKVKISILRNKNLELEYDLVREKIDIETIKYSVINNDVGYIRILSFNPSTNIYFKKAFEKLKLQNINSLILDLRLNLGGYLTDAIEIANDILAEGLIVSTKARDFKIPLEYVTREYRADSSHIVPLDMPIVALIDKYSASASEVLVGALRDNQRVYVIGEKSYGKGVIQRIVPFHTGGFKITHSKYYTPSGQSIHNVGIKPDLEIKERELSEVEFGVYTRMLNEEAIEKFLNSKINKKSLSEKEVDIFVDKFLETSYVKAGKDISNIDKKALGRYLFLQFYQDIHHNQPIYNLYYDEVLKTAYEYLVKKGTQN</sequence>
<dbReference type="CDD" id="cd07560">
    <property type="entry name" value="Peptidase_S41_CPP"/>
    <property type="match status" value="1"/>
</dbReference>
<evidence type="ECO:0000256" key="5">
    <source>
        <dbReference type="RuleBase" id="RU004404"/>
    </source>
</evidence>
<dbReference type="InterPro" id="IPR041489">
    <property type="entry name" value="PDZ_6"/>
</dbReference>
<dbReference type="GO" id="GO:0004252">
    <property type="term" value="F:serine-type endopeptidase activity"/>
    <property type="evidence" value="ECO:0007669"/>
    <property type="project" value="UniProtKB-EC"/>
</dbReference>
<dbReference type="InterPro" id="IPR055210">
    <property type="entry name" value="CtpA/B_N"/>
</dbReference>
<gene>
    <name evidence="7" type="primary">ctp</name>
    <name evidence="7" type="ordered locus">BDU_356</name>
</gene>
<keyword evidence="8" id="KW-1185">Reference proteome</keyword>
<organism evidence="7 8">
    <name type="scientific">Borrelia duttonii (strain Ly)</name>
    <dbReference type="NCBI Taxonomy" id="412419"/>
    <lineage>
        <taxon>Bacteria</taxon>
        <taxon>Pseudomonadati</taxon>
        <taxon>Spirochaetota</taxon>
        <taxon>Spirochaetia</taxon>
        <taxon>Spirochaetales</taxon>
        <taxon>Borreliaceae</taxon>
        <taxon>Borrelia</taxon>
    </lineage>
</organism>
<dbReference type="PANTHER" id="PTHR32060">
    <property type="entry name" value="TAIL-SPECIFIC PROTEASE"/>
    <property type="match status" value="1"/>
</dbReference>
<keyword evidence="4 5" id="KW-0720">Serine protease</keyword>
<keyword evidence="2 5" id="KW-0645">Protease</keyword>
<dbReference type="PANTHER" id="PTHR32060:SF30">
    <property type="entry name" value="CARBOXY-TERMINAL PROCESSING PROTEASE CTPA"/>
    <property type="match status" value="1"/>
</dbReference>
<dbReference type="NCBIfam" id="TIGR00225">
    <property type="entry name" value="prc"/>
    <property type="match status" value="1"/>
</dbReference>
<dbReference type="SMART" id="SM00228">
    <property type="entry name" value="PDZ"/>
    <property type="match status" value="1"/>
</dbReference>
<evidence type="ECO:0000256" key="3">
    <source>
        <dbReference type="ARBA" id="ARBA00022801"/>
    </source>
</evidence>
<dbReference type="Gene3D" id="2.30.42.10">
    <property type="match status" value="1"/>
</dbReference>
<reference evidence="7 8" key="1">
    <citation type="journal article" date="2008" name="PLoS Genet.">
        <title>The genome of Borrelia recurrentis, the agent of deadly louse-borne relapsing fever, is a degraded subset of tick-borne Borrelia duttonii.</title>
        <authorList>
            <person name="Lescot M."/>
            <person name="Audic S."/>
            <person name="Robert C."/>
            <person name="Nguyen T.T."/>
            <person name="Blanc G."/>
            <person name="Cutler S.J."/>
            <person name="Wincker P."/>
            <person name="Couloux A."/>
            <person name="Claverie J.-M."/>
            <person name="Raoult D."/>
            <person name="Drancourt M."/>
        </authorList>
    </citation>
    <scope>NUCLEOTIDE SEQUENCE [LARGE SCALE GENOMIC DNA]</scope>
    <source>
        <strain evidence="7 8">Ly</strain>
    </source>
</reference>